<accession>A0A1T4WLC8</accession>
<keyword evidence="6" id="KW-1185">Reference proteome</keyword>
<name>A0A1T4WLC8_9BACT</name>
<dbReference type="GO" id="GO:0016887">
    <property type="term" value="F:ATP hydrolysis activity"/>
    <property type="evidence" value="ECO:0007669"/>
    <property type="project" value="InterPro"/>
</dbReference>
<keyword evidence="2" id="KW-0547">Nucleotide-binding</keyword>
<sequence>MIRLNGVSYTYQDSTQAVHEVDLTLQEGGVHLLAGTNGSGKSTLLSLLAGLVQPSSGCAFVGQASGEDIRDVSRLVLQDADLQLLGATVGEDAMLGRETRPQAEEEARLFLRSFDLESCWERPVHTLSGGMKRKLCLVTALLDAPQVLLLDEPFSGLDYPAILELRRIVRDNKRKGMTQVLAVHDLEPVIDLADTLSVLSQGGLALHGKPEHVLDHVRRFGVRPPAAWQAGLGIVPWDGKQ</sequence>
<evidence type="ECO:0000313" key="5">
    <source>
        <dbReference type="EMBL" id="SKA77698.1"/>
    </source>
</evidence>
<dbReference type="InterPro" id="IPR050095">
    <property type="entry name" value="ECF_ABC_transporter_ATP-bd"/>
</dbReference>
<proteinExistence type="predicted"/>
<dbReference type="EMBL" id="FUYC01000003">
    <property type="protein sequence ID" value="SKA77698.1"/>
    <property type="molecule type" value="Genomic_DNA"/>
</dbReference>
<evidence type="ECO:0000313" key="6">
    <source>
        <dbReference type="Proteomes" id="UP000190027"/>
    </source>
</evidence>
<evidence type="ECO:0000256" key="3">
    <source>
        <dbReference type="ARBA" id="ARBA00022840"/>
    </source>
</evidence>
<dbReference type="Proteomes" id="UP000190027">
    <property type="component" value="Unassembled WGS sequence"/>
</dbReference>
<dbReference type="Pfam" id="PF00005">
    <property type="entry name" value="ABC_tran"/>
    <property type="match status" value="1"/>
</dbReference>
<keyword evidence="3 5" id="KW-0067">ATP-binding</keyword>
<evidence type="ECO:0000256" key="1">
    <source>
        <dbReference type="ARBA" id="ARBA00022448"/>
    </source>
</evidence>
<dbReference type="InterPro" id="IPR027417">
    <property type="entry name" value="P-loop_NTPase"/>
</dbReference>
<evidence type="ECO:0000259" key="4">
    <source>
        <dbReference type="PROSITE" id="PS50893"/>
    </source>
</evidence>
<feature type="domain" description="ABC transporter" evidence="4">
    <location>
        <begin position="2"/>
        <end position="226"/>
    </location>
</feature>
<evidence type="ECO:0000256" key="2">
    <source>
        <dbReference type="ARBA" id="ARBA00022741"/>
    </source>
</evidence>
<dbReference type="GO" id="GO:0043190">
    <property type="term" value="C:ATP-binding cassette (ABC) transporter complex"/>
    <property type="evidence" value="ECO:0007669"/>
    <property type="project" value="TreeGrafter"/>
</dbReference>
<dbReference type="PROSITE" id="PS00211">
    <property type="entry name" value="ABC_TRANSPORTER_1"/>
    <property type="match status" value="1"/>
</dbReference>
<dbReference type="PROSITE" id="PS50893">
    <property type="entry name" value="ABC_TRANSPORTER_2"/>
    <property type="match status" value="1"/>
</dbReference>
<dbReference type="InterPro" id="IPR015856">
    <property type="entry name" value="ABC_transpr_CbiO/EcfA_su"/>
</dbReference>
<dbReference type="InterPro" id="IPR003439">
    <property type="entry name" value="ABC_transporter-like_ATP-bd"/>
</dbReference>
<dbReference type="SUPFAM" id="SSF52540">
    <property type="entry name" value="P-loop containing nucleoside triphosphate hydrolases"/>
    <property type="match status" value="1"/>
</dbReference>
<organism evidence="5 6">
    <name type="scientific">Paucidesulfovibrio gracilis DSM 16080</name>
    <dbReference type="NCBI Taxonomy" id="1121449"/>
    <lineage>
        <taxon>Bacteria</taxon>
        <taxon>Pseudomonadati</taxon>
        <taxon>Thermodesulfobacteriota</taxon>
        <taxon>Desulfovibrionia</taxon>
        <taxon>Desulfovibrionales</taxon>
        <taxon>Desulfovibrionaceae</taxon>
        <taxon>Paucidesulfovibrio</taxon>
    </lineage>
</organism>
<dbReference type="CDD" id="cd03225">
    <property type="entry name" value="ABC_cobalt_CbiO_domain1"/>
    <property type="match status" value="1"/>
</dbReference>
<dbReference type="GO" id="GO:0005524">
    <property type="term" value="F:ATP binding"/>
    <property type="evidence" value="ECO:0007669"/>
    <property type="project" value="UniProtKB-KW"/>
</dbReference>
<dbReference type="STRING" id="1121449.SAMN02745704_01026"/>
<keyword evidence="1" id="KW-0813">Transport</keyword>
<dbReference type="Gene3D" id="3.40.50.300">
    <property type="entry name" value="P-loop containing nucleotide triphosphate hydrolases"/>
    <property type="match status" value="1"/>
</dbReference>
<dbReference type="AlphaFoldDB" id="A0A1T4WLC8"/>
<dbReference type="RefSeq" id="WP_078716604.1">
    <property type="nucleotide sequence ID" value="NZ_FUYC01000003.1"/>
</dbReference>
<dbReference type="OrthoDB" id="9809450at2"/>
<dbReference type="SMART" id="SM00382">
    <property type="entry name" value="AAA"/>
    <property type="match status" value="1"/>
</dbReference>
<dbReference type="PANTHER" id="PTHR43553">
    <property type="entry name" value="HEAVY METAL TRANSPORTER"/>
    <property type="match status" value="1"/>
</dbReference>
<dbReference type="InterPro" id="IPR003593">
    <property type="entry name" value="AAA+_ATPase"/>
</dbReference>
<reference evidence="5 6" key="1">
    <citation type="submission" date="2017-02" db="EMBL/GenBank/DDBJ databases">
        <authorList>
            <person name="Peterson S.W."/>
        </authorList>
    </citation>
    <scope>NUCLEOTIDE SEQUENCE [LARGE SCALE GENOMIC DNA]</scope>
    <source>
        <strain evidence="5 6">DSM 16080</strain>
    </source>
</reference>
<protein>
    <submittedName>
        <fullName evidence="5">Biotin transport system ATP-binding protein</fullName>
    </submittedName>
</protein>
<dbReference type="GO" id="GO:0042626">
    <property type="term" value="F:ATPase-coupled transmembrane transporter activity"/>
    <property type="evidence" value="ECO:0007669"/>
    <property type="project" value="TreeGrafter"/>
</dbReference>
<gene>
    <name evidence="5" type="ORF">SAMN02745704_01026</name>
</gene>
<dbReference type="InterPro" id="IPR017871">
    <property type="entry name" value="ABC_transporter-like_CS"/>
</dbReference>